<sequence>MMRTLPIGAALLVASLCHVPPAAAREVWHAARDLQPGDLLRAQDIDPAEPRRDNPGLIDAVQDIVGQEVKRRIRSGAAIPARDIGERALVRATQPVRVFWKEAGMTLEMQGKALESGAMGSEIRVQNAGSGRTVRARVIAEGTAEIQGSP</sequence>
<dbReference type="InterPro" id="IPR017585">
    <property type="entry name" value="SAF_FlgA"/>
</dbReference>
<dbReference type="Pfam" id="PF13144">
    <property type="entry name" value="ChapFlgA"/>
    <property type="match status" value="1"/>
</dbReference>
<comment type="similarity">
    <text evidence="4">Belongs to the FlgA family.</text>
</comment>
<evidence type="ECO:0000256" key="3">
    <source>
        <dbReference type="ARBA" id="ARBA00022764"/>
    </source>
</evidence>
<name>A0ABR7RNB0_9PROT</name>
<dbReference type="CDD" id="cd11614">
    <property type="entry name" value="SAF_CpaB_FlgA_like"/>
    <property type="match status" value="1"/>
</dbReference>
<dbReference type="Gene3D" id="2.30.30.760">
    <property type="match status" value="1"/>
</dbReference>
<dbReference type="NCBIfam" id="TIGR03170">
    <property type="entry name" value="flgA_cterm"/>
    <property type="match status" value="1"/>
</dbReference>
<keyword evidence="4" id="KW-1005">Bacterial flagellum biogenesis</keyword>
<dbReference type="Gene3D" id="3.90.1210.10">
    <property type="entry name" value="Antifreeze-like/N-acetylneuraminic acid synthase C-terminal domain"/>
    <property type="match status" value="1"/>
</dbReference>
<dbReference type="RefSeq" id="WP_187784937.1">
    <property type="nucleotide sequence ID" value="NZ_JACTVA010000021.1"/>
</dbReference>
<evidence type="ECO:0000256" key="1">
    <source>
        <dbReference type="ARBA" id="ARBA00004418"/>
    </source>
</evidence>
<comment type="function">
    <text evidence="4">Involved in the assembly process of the P-ring formation. It may associate with FlgF on the rod constituting a structure essential for the P-ring assembly or may act as a modulator protein for the P-ring assembly.</text>
</comment>
<accession>A0ABR7RNB0</accession>
<keyword evidence="3 4" id="KW-0574">Periplasm</keyword>
<gene>
    <name evidence="6" type="primary">flgA</name>
    <name evidence="6" type="ORF">IBL26_13090</name>
</gene>
<dbReference type="PANTHER" id="PTHR36307:SF1">
    <property type="entry name" value="FLAGELLA BASAL BODY P-RING FORMATION PROTEIN FLGA"/>
    <property type="match status" value="1"/>
</dbReference>
<feature type="chain" id="PRO_5045005381" description="Flagella basal body P-ring formation protein FlgA" evidence="4">
    <location>
        <begin position="25"/>
        <end position="150"/>
    </location>
</feature>
<dbReference type="PANTHER" id="PTHR36307">
    <property type="entry name" value="FLAGELLA BASAL BODY P-RING FORMATION PROTEIN FLGA"/>
    <property type="match status" value="1"/>
</dbReference>
<dbReference type="SMART" id="SM00858">
    <property type="entry name" value="SAF"/>
    <property type="match status" value="1"/>
</dbReference>
<dbReference type="Proteomes" id="UP000626026">
    <property type="component" value="Unassembled WGS sequence"/>
</dbReference>
<feature type="domain" description="SAF" evidence="5">
    <location>
        <begin position="25"/>
        <end position="85"/>
    </location>
</feature>
<keyword evidence="7" id="KW-1185">Reference proteome</keyword>
<proteinExistence type="inferred from homology"/>
<feature type="signal peptide" evidence="4">
    <location>
        <begin position="1"/>
        <end position="24"/>
    </location>
</feature>
<keyword evidence="6" id="KW-0966">Cell projection</keyword>
<organism evidence="6 7">
    <name type="scientific">Teichococcus aerophilus</name>
    <dbReference type="NCBI Taxonomy" id="1224513"/>
    <lineage>
        <taxon>Bacteria</taxon>
        <taxon>Pseudomonadati</taxon>
        <taxon>Pseudomonadota</taxon>
        <taxon>Alphaproteobacteria</taxon>
        <taxon>Acetobacterales</taxon>
        <taxon>Roseomonadaceae</taxon>
        <taxon>Roseomonas</taxon>
    </lineage>
</organism>
<comment type="caution">
    <text evidence="6">The sequence shown here is derived from an EMBL/GenBank/DDBJ whole genome shotgun (WGS) entry which is preliminary data.</text>
</comment>
<evidence type="ECO:0000256" key="4">
    <source>
        <dbReference type="RuleBase" id="RU362063"/>
    </source>
</evidence>
<evidence type="ECO:0000256" key="2">
    <source>
        <dbReference type="ARBA" id="ARBA00022729"/>
    </source>
</evidence>
<keyword evidence="6" id="KW-0969">Cilium</keyword>
<dbReference type="EMBL" id="JACTVA010000021">
    <property type="protein sequence ID" value="MBC9207774.1"/>
    <property type="molecule type" value="Genomic_DNA"/>
</dbReference>
<dbReference type="InterPro" id="IPR039246">
    <property type="entry name" value="Flagellar_FlgA"/>
</dbReference>
<dbReference type="InterPro" id="IPR013974">
    <property type="entry name" value="SAF"/>
</dbReference>
<comment type="subcellular location">
    <subcellularLocation>
        <location evidence="1 4">Periplasm</location>
    </subcellularLocation>
</comment>
<keyword evidence="6" id="KW-0282">Flagellum</keyword>
<evidence type="ECO:0000313" key="6">
    <source>
        <dbReference type="EMBL" id="MBC9207774.1"/>
    </source>
</evidence>
<evidence type="ECO:0000259" key="5">
    <source>
        <dbReference type="SMART" id="SM00858"/>
    </source>
</evidence>
<protein>
    <recommendedName>
        <fullName evidence="4">Flagella basal body P-ring formation protein FlgA</fullName>
    </recommendedName>
</protein>
<evidence type="ECO:0000313" key="7">
    <source>
        <dbReference type="Proteomes" id="UP000626026"/>
    </source>
</evidence>
<keyword evidence="2 4" id="KW-0732">Signal</keyword>
<reference evidence="6 7" key="1">
    <citation type="journal article" date="2013" name="Int. J. Syst. Evol. Microbiol.">
        <title>Roseomonas aerophila sp. nov., isolated from air.</title>
        <authorList>
            <person name="Kim S.J."/>
            <person name="Weon H.Y."/>
            <person name="Ahn J.H."/>
            <person name="Hong S.B."/>
            <person name="Seok S.J."/>
            <person name="Whang K.S."/>
            <person name="Kwon S.W."/>
        </authorList>
    </citation>
    <scope>NUCLEOTIDE SEQUENCE [LARGE SCALE GENOMIC DNA]</scope>
    <source>
        <strain evidence="6 7">NBRC 108923</strain>
    </source>
</reference>